<dbReference type="SUPFAM" id="SSF161098">
    <property type="entry name" value="MetI-like"/>
    <property type="match status" value="1"/>
</dbReference>
<evidence type="ECO:0000313" key="8">
    <source>
        <dbReference type="Proteomes" id="UP000632195"/>
    </source>
</evidence>
<dbReference type="PANTHER" id="PTHR43759">
    <property type="entry name" value="TREHALOSE TRANSPORT SYSTEM PERMEASE PROTEIN SUGA"/>
    <property type="match status" value="1"/>
</dbReference>
<name>A0AA37BS16_9ARCH</name>
<comment type="similarity">
    <text evidence="5">Belongs to the binding-protein-dependent transport system permease family.</text>
</comment>
<evidence type="ECO:0000256" key="2">
    <source>
        <dbReference type="ARBA" id="ARBA00022692"/>
    </source>
</evidence>
<keyword evidence="4 5" id="KW-0472">Membrane</keyword>
<dbReference type="GO" id="GO:0005886">
    <property type="term" value="C:plasma membrane"/>
    <property type="evidence" value="ECO:0007669"/>
    <property type="project" value="UniProtKB-SubCell"/>
</dbReference>
<dbReference type="Pfam" id="PF00528">
    <property type="entry name" value="BPD_transp_1"/>
    <property type="match status" value="1"/>
</dbReference>
<comment type="subcellular location">
    <subcellularLocation>
        <location evidence="5">Cell membrane</location>
        <topology evidence="5">Multi-pass membrane protein</topology>
    </subcellularLocation>
    <subcellularLocation>
        <location evidence="1">Membrane</location>
        <topology evidence="1">Multi-pass membrane protein</topology>
    </subcellularLocation>
</comment>
<dbReference type="Gene3D" id="1.10.3720.10">
    <property type="entry name" value="MetI-like"/>
    <property type="match status" value="1"/>
</dbReference>
<feature type="transmembrane region" description="Helical" evidence="5">
    <location>
        <begin position="150"/>
        <end position="172"/>
    </location>
</feature>
<dbReference type="Proteomes" id="UP000632195">
    <property type="component" value="Unassembled WGS sequence"/>
</dbReference>
<proteinExistence type="inferred from homology"/>
<gene>
    <name evidence="7" type="ORF">GCM10007108_13740</name>
</gene>
<keyword evidence="2 5" id="KW-0812">Transmembrane</keyword>
<evidence type="ECO:0000259" key="6">
    <source>
        <dbReference type="PROSITE" id="PS50928"/>
    </source>
</evidence>
<keyword evidence="3 5" id="KW-1133">Transmembrane helix</keyword>
<keyword evidence="8" id="KW-1185">Reference proteome</keyword>
<dbReference type="GO" id="GO:0055085">
    <property type="term" value="P:transmembrane transport"/>
    <property type="evidence" value="ECO:0007669"/>
    <property type="project" value="InterPro"/>
</dbReference>
<dbReference type="InterPro" id="IPR054947">
    <property type="entry name" value="GlcT_permease"/>
</dbReference>
<dbReference type="InterPro" id="IPR035906">
    <property type="entry name" value="MetI-like_sf"/>
</dbReference>
<comment type="caution">
    <text evidence="7">The sequence shown here is derived from an EMBL/GenBank/DDBJ whole genome shotgun (WGS) entry which is preliminary data.</text>
</comment>
<feature type="transmembrane region" description="Helical" evidence="5">
    <location>
        <begin position="67"/>
        <end position="91"/>
    </location>
</feature>
<dbReference type="NCBIfam" id="NF040931">
    <property type="entry name" value="ABC_arch_GlcT"/>
    <property type="match status" value="1"/>
</dbReference>
<dbReference type="RefSeq" id="WP_188681499.1">
    <property type="nucleotide sequence ID" value="NZ_BMNY01000002.1"/>
</dbReference>
<feature type="domain" description="ABC transmembrane type-1" evidence="6">
    <location>
        <begin position="63"/>
        <end position="273"/>
    </location>
</feature>
<dbReference type="PANTHER" id="PTHR43759:SF1">
    <property type="entry name" value="GLUCOSE IMPORT SYSTEM PERMEASE PROTEIN GLCT"/>
    <property type="match status" value="1"/>
</dbReference>
<keyword evidence="5" id="KW-0813">Transport</keyword>
<sequence length="286" mass="31716">MSRRTTILFSLPALAFGVILLYFIFWNLYYSFLDYSLLHPHPSFVGLLTYAQIFRIASFTSSLARSLIWSAALVAGGNLLGILLGAFIFFVGNGRARTFFTSVFVYPLAISSAAVAVIWTWLFNIHTGINVILAALHLPTGTWLDSRATMLPSLILVSLWEYSGLSALFYLASFQNINRNILESARLDAAGPLRVTFRILLPNAKNGFIVSTALLFLFAFRIFSLAYVSVGLNPAIETAVLRMYYFYTTEFFSYSAASGVIIVVIAAVVVIPYALYGLKRWMANAS</sequence>
<accession>A0AA37BS16</accession>
<evidence type="ECO:0000256" key="1">
    <source>
        <dbReference type="ARBA" id="ARBA00004141"/>
    </source>
</evidence>
<feature type="transmembrane region" description="Helical" evidence="5">
    <location>
        <begin position="208"/>
        <end position="232"/>
    </location>
</feature>
<feature type="transmembrane region" description="Helical" evidence="5">
    <location>
        <begin position="103"/>
        <end position="123"/>
    </location>
</feature>
<reference evidence="7" key="2">
    <citation type="submission" date="2022-09" db="EMBL/GenBank/DDBJ databases">
        <authorList>
            <person name="Sun Q."/>
            <person name="Ohkuma M."/>
        </authorList>
    </citation>
    <scope>NUCLEOTIDE SEQUENCE</scope>
    <source>
        <strain evidence="7">JCM 13583</strain>
    </source>
</reference>
<protein>
    <recommendedName>
        <fullName evidence="6">ABC transmembrane type-1 domain-containing protein</fullName>
    </recommendedName>
</protein>
<dbReference type="AlphaFoldDB" id="A0AA37BS16"/>
<evidence type="ECO:0000256" key="5">
    <source>
        <dbReference type="RuleBase" id="RU363032"/>
    </source>
</evidence>
<feature type="transmembrane region" description="Helical" evidence="5">
    <location>
        <begin position="7"/>
        <end position="29"/>
    </location>
</feature>
<reference evidence="7" key="1">
    <citation type="journal article" date="2014" name="Int. J. Syst. Evol. Microbiol.">
        <title>Complete genome sequence of Corynebacterium casei LMG S-19264T (=DSM 44701T), isolated from a smear-ripened cheese.</title>
        <authorList>
            <consortium name="US DOE Joint Genome Institute (JGI-PGF)"/>
            <person name="Walter F."/>
            <person name="Albersmeier A."/>
            <person name="Kalinowski J."/>
            <person name="Ruckert C."/>
        </authorList>
    </citation>
    <scope>NUCLEOTIDE SEQUENCE</scope>
    <source>
        <strain evidence="7">JCM 13583</strain>
    </source>
</reference>
<evidence type="ECO:0000313" key="7">
    <source>
        <dbReference type="EMBL" id="GGM76888.1"/>
    </source>
</evidence>
<dbReference type="EMBL" id="BMNY01000002">
    <property type="protein sequence ID" value="GGM76888.1"/>
    <property type="molecule type" value="Genomic_DNA"/>
</dbReference>
<evidence type="ECO:0000256" key="3">
    <source>
        <dbReference type="ARBA" id="ARBA00022989"/>
    </source>
</evidence>
<dbReference type="PROSITE" id="PS50928">
    <property type="entry name" value="ABC_TM1"/>
    <property type="match status" value="1"/>
</dbReference>
<evidence type="ECO:0000256" key="4">
    <source>
        <dbReference type="ARBA" id="ARBA00023136"/>
    </source>
</evidence>
<feature type="transmembrane region" description="Helical" evidence="5">
    <location>
        <begin position="252"/>
        <end position="276"/>
    </location>
</feature>
<organism evidence="7 8">
    <name type="scientific">Thermogymnomonas acidicola</name>
    <dbReference type="NCBI Taxonomy" id="399579"/>
    <lineage>
        <taxon>Archaea</taxon>
        <taxon>Methanobacteriati</taxon>
        <taxon>Thermoplasmatota</taxon>
        <taxon>Thermoplasmata</taxon>
        <taxon>Thermoplasmatales</taxon>
        <taxon>Thermogymnomonas</taxon>
    </lineage>
</organism>
<dbReference type="CDD" id="cd06261">
    <property type="entry name" value="TM_PBP2"/>
    <property type="match status" value="1"/>
</dbReference>
<dbReference type="InterPro" id="IPR000515">
    <property type="entry name" value="MetI-like"/>
</dbReference>
<dbReference type="InterPro" id="IPR052730">
    <property type="entry name" value="Sugar_ABC_transporter"/>
</dbReference>